<dbReference type="KEGG" id="snk:CP967_31370"/>
<keyword evidence="3" id="KW-1185">Reference proteome</keyword>
<feature type="region of interest" description="Disordered" evidence="1">
    <location>
        <begin position="61"/>
        <end position="92"/>
    </location>
</feature>
<dbReference type="Proteomes" id="UP000326178">
    <property type="component" value="Chromosome"/>
</dbReference>
<reference evidence="2 3" key="1">
    <citation type="submission" date="2017-09" db="EMBL/GenBank/DDBJ databases">
        <authorList>
            <person name="Lee N."/>
            <person name="Cho B.-K."/>
        </authorList>
    </citation>
    <scope>NUCLEOTIDE SEQUENCE [LARGE SCALE GENOMIC DNA]</scope>
    <source>
        <strain evidence="2 3">ATCC 12769</strain>
    </source>
</reference>
<dbReference type="RefSeq" id="WP_150491187.1">
    <property type="nucleotide sequence ID" value="NZ_BMUV01000003.1"/>
</dbReference>
<protein>
    <submittedName>
        <fullName evidence="2">Uncharacterized protein</fullName>
    </submittedName>
</protein>
<evidence type="ECO:0000313" key="3">
    <source>
        <dbReference type="Proteomes" id="UP000326178"/>
    </source>
</evidence>
<dbReference type="EMBL" id="CP023702">
    <property type="protein sequence ID" value="QEU75870.1"/>
    <property type="molecule type" value="Genomic_DNA"/>
</dbReference>
<proteinExistence type="predicted"/>
<dbReference type="OrthoDB" id="4255482at2"/>
<dbReference type="AlphaFoldDB" id="A0A5J6FLX9"/>
<evidence type="ECO:0000313" key="2">
    <source>
        <dbReference type="EMBL" id="QEU75870.1"/>
    </source>
</evidence>
<accession>A0A5J6FLX9</accession>
<feature type="compositionally biased region" description="Basic and acidic residues" evidence="1">
    <location>
        <begin position="69"/>
        <end position="80"/>
    </location>
</feature>
<organism evidence="2 3">
    <name type="scientific">Streptomyces nitrosporeus</name>
    <dbReference type="NCBI Taxonomy" id="28894"/>
    <lineage>
        <taxon>Bacteria</taxon>
        <taxon>Bacillati</taxon>
        <taxon>Actinomycetota</taxon>
        <taxon>Actinomycetes</taxon>
        <taxon>Kitasatosporales</taxon>
        <taxon>Streptomycetaceae</taxon>
        <taxon>Streptomyces</taxon>
    </lineage>
</organism>
<evidence type="ECO:0000256" key="1">
    <source>
        <dbReference type="SAM" id="MobiDB-lite"/>
    </source>
</evidence>
<sequence length="186" mass="20015">MTEYKIECIGDPRDTLEAFNDGEDIIFFSRHDGSTKVSVYVSPADARTFARGILALADEVDGGEAEPAPDSRPRVGDRLRVTKNNPRSAPAETGDIITVSAVDYDDPNSEDCIRYLAAGDEPGDYQWFVPLSAVEPVSDEPESTSETAKPSRARLLEAAMDAMSGSGTYTASDLIELADYLAGENA</sequence>
<name>A0A5J6FLX9_9ACTN</name>
<gene>
    <name evidence="2" type="ORF">CP967_31370</name>
</gene>